<proteinExistence type="predicted"/>
<feature type="region of interest" description="Disordered" evidence="1">
    <location>
        <begin position="1"/>
        <end position="57"/>
    </location>
</feature>
<feature type="compositionally biased region" description="Basic and acidic residues" evidence="1">
    <location>
        <begin position="48"/>
        <end position="57"/>
    </location>
</feature>
<dbReference type="OrthoDB" id="437922at2759"/>
<evidence type="ECO:0000256" key="1">
    <source>
        <dbReference type="SAM" id="MobiDB-lite"/>
    </source>
</evidence>
<dbReference type="PROSITE" id="PS50126">
    <property type="entry name" value="S1"/>
    <property type="match status" value="1"/>
</dbReference>
<dbReference type="SMART" id="SM00316">
    <property type="entry name" value="S1"/>
    <property type="match status" value="1"/>
</dbReference>
<evidence type="ECO:0000313" key="3">
    <source>
        <dbReference type="EMBL" id="EJK46347.1"/>
    </source>
</evidence>
<dbReference type="AlphaFoldDB" id="K0RI98"/>
<dbReference type="InterPro" id="IPR003029">
    <property type="entry name" value="S1_domain"/>
</dbReference>
<dbReference type="GO" id="GO:0005739">
    <property type="term" value="C:mitochondrion"/>
    <property type="evidence" value="ECO:0007669"/>
    <property type="project" value="TreeGrafter"/>
</dbReference>
<keyword evidence="4" id="KW-1185">Reference proteome</keyword>
<dbReference type="GO" id="GO:0003723">
    <property type="term" value="F:RNA binding"/>
    <property type="evidence" value="ECO:0007669"/>
    <property type="project" value="InterPro"/>
</dbReference>
<comment type="caution">
    <text evidence="3">The sequence shown here is derived from an EMBL/GenBank/DDBJ whole genome shotgun (WGS) entry which is preliminary data.</text>
</comment>
<evidence type="ECO:0000313" key="4">
    <source>
        <dbReference type="Proteomes" id="UP000266841"/>
    </source>
</evidence>
<dbReference type="InterPro" id="IPR012340">
    <property type="entry name" value="NA-bd_OB-fold"/>
</dbReference>
<dbReference type="EMBL" id="AGNL01047812">
    <property type="protein sequence ID" value="EJK46347.1"/>
    <property type="molecule type" value="Genomic_DNA"/>
</dbReference>
<dbReference type="PANTHER" id="PTHR11252">
    <property type="entry name" value="POLYRIBONUCLEOTIDE NUCLEOTIDYLTRANSFERASE"/>
    <property type="match status" value="1"/>
</dbReference>
<name>K0RI98_THAOC</name>
<protein>
    <recommendedName>
        <fullName evidence="2">S1 motif domain-containing protein</fullName>
    </recommendedName>
</protein>
<dbReference type="Proteomes" id="UP000266841">
    <property type="component" value="Unassembled WGS sequence"/>
</dbReference>
<gene>
    <name evidence="3" type="ORF">THAOC_34988</name>
</gene>
<sequence>MNSRRVRAGVEMTGDSGSLAEARRLHLQDTAPSPSARSSRPAVPRRVPVRDTAHGRGHELERVVVHGDRVGVHARAARRGGGPAGGAGGGGPLRSHGMPGFRPFDFSGLVAHPLADSQDFKVAGTADEVTALQLDVKRAVRGLPRRAPAARDDEVQAQDGGDQVRPQPPEGPDRAGGSVLRQLEDRFLVELDLTEEGRCLLYGETSSVERAKGVIQDLVCDVEPGEVYRGTIIEVKDFGLVVEILRNKEGLLHISEMKGKGAAGVKFVDVWTSCVPSTSLSDAINISREPSTLNPFSCANLRSSDTRIVLNLLPLLDFLSPLARATRKSVTKRGGMSPNDTFPATSTLSAQLRKSMQCSLRSARFRHISASIAVHDLVVHAHLQRRQHRRLAVTSAAAGLAPQLSGAGTLRAPAPSRPPAPLDPVNVQPPDQPAVRVVLPHQTALGGAHLPGSGTLGRRRGGDEPPGARVPGVRGLERAKEARLAHPLRLRLPPSAMSYERLSALPHPDVKFSLLPSLPPPTSNVSLTSGNFQVVHMGINSPLRQSDHVVRPSAWKPHLPRTS</sequence>
<feature type="region of interest" description="Disordered" evidence="1">
    <location>
        <begin position="445"/>
        <end position="472"/>
    </location>
</feature>
<organism evidence="3 4">
    <name type="scientific">Thalassiosira oceanica</name>
    <name type="common">Marine diatom</name>
    <dbReference type="NCBI Taxonomy" id="159749"/>
    <lineage>
        <taxon>Eukaryota</taxon>
        <taxon>Sar</taxon>
        <taxon>Stramenopiles</taxon>
        <taxon>Ochrophyta</taxon>
        <taxon>Bacillariophyta</taxon>
        <taxon>Coscinodiscophyceae</taxon>
        <taxon>Thalassiosirophycidae</taxon>
        <taxon>Thalassiosirales</taxon>
        <taxon>Thalassiosiraceae</taxon>
        <taxon>Thalassiosira</taxon>
    </lineage>
</organism>
<dbReference type="GO" id="GO:0004654">
    <property type="term" value="F:polyribonucleotide nucleotidyltransferase activity"/>
    <property type="evidence" value="ECO:0007669"/>
    <property type="project" value="InterPro"/>
</dbReference>
<dbReference type="SUPFAM" id="SSF50249">
    <property type="entry name" value="Nucleic acid-binding proteins"/>
    <property type="match status" value="1"/>
</dbReference>
<feature type="compositionally biased region" description="Low complexity" evidence="1">
    <location>
        <begin position="31"/>
        <end position="46"/>
    </location>
</feature>
<dbReference type="Gene3D" id="2.40.50.140">
    <property type="entry name" value="Nucleic acid-binding proteins"/>
    <property type="match status" value="1"/>
</dbReference>
<reference evidence="3 4" key="1">
    <citation type="journal article" date="2012" name="Genome Biol.">
        <title>Genome and low-iron response of an oceanic diatom adapted to chronic iron limitation.</title>
        <authorList>
            <person name="Lommer M."/>
            <person name="Specht M."/>
            <person name="Roy A.S."/>
            <person name="Kraemer L."/>
            <person name="Andreson R."/>
            <person name="Gutowska M.A."/>
            <person name="Wolf J."/>
            <person name="Bergner S.V."/>
            <person name="Schilhabel M.B."/>
            <person name="Klostermeier U.C."/>
            <person name="Beiko R.G."/>
            <person name="Rosenstiel P."/>
            <person name="Hippler M."/>
            <person name="Laroche J."/>
        </authorList>
    </citation>
    <scope>NUCLEOTIDE SEQUENCE [LARGE SCALE GENOMIC DNA]</scope>
    <source>
        <strain evidence="3 4">CCMP1005</strain>
    </source>
</reference>
<feature type="domain" description="S1 motif" evidence="2">
    <location>
        <begin position="225"/>
        <end position="257"/>
    </location>
</feature>
<dbReference type="GO" id="GO:0005829">
    <property type="term" value="C:cytosol"/>
    <property type="evidence" value="ECO:0007669"/>
    <property type="project" value="TreeGrafter"/>
</dbReference>
<dbReference type="GO" id="GO:0000958">
    <property type="term" value="P:mitochondrial mRNA catabolic process"/>
    <property type="evidence" value="ECO:0007669"/>
    <property type="project" value="TreeGrafter"/>
</dbReference>
<feature type="region of interest" description="Disordered" evidence="1">
    <location>
        <begin position="406"/>
        <end position="426"/>
    </location>
</feature>
<evidence type="ECO:0000259" key="2">
    <source>
        <dbReference type="PROSITE" id="PS50126"/>
    </source>
</evidence>
<dbReference type="PANTHER" id="PTHR11252:SF0">
    <property type="entry name" value="POLYRIBONUCLEOTIDE NUCLEOTIDYLTRANSFERASE 1, MITOCHONDRIAL"/>
    <property type="match status" value="1"/>
</dbReference>
<dbReference type="GO" id="GO:0000175">
    <property type="term" value="F:3'-5'-RNA exonuclease activity"/>
    <property type="evidence" value="ECO:0007669"/>
    <property type="project" value="TreeGrafter"/>
</dbReference>
<dbReference type="InterPro" id="IPR012162">
    <property type="entry name" value="PNPase"/>
</dbReference>
<feature type="non-terminal residue" evidence="3">
    <location>
        <position position="563"/>
    </location>
</feature>
<dbReference type="Pfam" id="PF00575">
    <property type="entry name" value="S1"/>
    <property type="match status" value="1"/>
</dbReference>
<dbReference type="GO" id="GO:0000965">
    <property type="term" value="P:mitochondrial RNA 3'-end processing"/>
    <property type="evidence" value="ECO:0007669"/>
    <property type="project" value="TreeGrafter"/>
</dbReference>
<accession>K0RI98</accession>
<feature type="region of interest" description="Disordered" evidence="1">
    <location>
        <begin position="143"/>
        <end position="178"/>
    </location>
</feature>